<dbReference type="EMBL" id="CABDUW010000774">
    <property type="protein sequence ID" value="VTJ74960.1"/>
    <property type="molecule type" value="Genomic_DNA"/>
</dbReference>
<dbReference type="Proteomes" id="UP000335636">
    <property type="component" value="Unassembled WGS sequence"/>
</dbReference>
<dbReference type="AlphaFoldDB" id="A0A5E4C120"/>
<protein>
    <submittedName>
        <fullName evidence="2">Uncharacterized protein</fullName>
    </submittedName>
</protein>
<proteinExistence type="predicted"/>
<feature type="non-terminal residue" evidence="2">
    <location>
        <position position="1"/>
    </location>
</feature>
<evidence type="ECO:0000313" key="2">
    <source>
        <dbReference type="EMBL" id="VTJ74960.1"/>
    </source>
</evidence>
<evidence type="ECO:0000256" key="1">
    <source>
        <dbReference type="SAM" id="MobiDB-lite"/>
    </source>
</evidence>
<reference evidence="2" key="1">
    <citation type="submission" date="2019-04" db="EMBL/GenBank/DDBJ databases">
        <authorList>
            <person name="Alioto T."/>
            <person name="Alioto T."/>
        </authorList>
    </citation>
    <scope>NUCLEOTIDE SEQUENCE [LARGE SCALE GENOMIC DNA]</scope>
</reference>
<sequence length="124" mass="12468">LSYNSLRNTVASSSRSLRPQCEHSVPRSLAGAKRDIGSVATPSPPAPKLWRMPSSANSRSQGVTGSGSTRSAREGGSSSQKLLSSDTEVLGLGGEVRGGVMVTGLMGRNGGAVGSCAGAPLGIE</sequence>
<name>A0A5E4C120_MARMO</name>
<feature type="compositionally biased region" description="Polar residues" evidence="1">
    <location>
        <begin position="1"/>
        <end position="17"/>
    </location>
</feature>
<evidence type="ECO:0000313" key="3">
    <source>
        <dbReference type="Proteomes" id="UP000335636"/>
    </source>
</evidence>
<feature type="compositionally biased region" description="Polar residues" evidence="1">
    <location>
        <begin position="54"/>
        <end position="87"/>
    </location>
</feature>
<keyword evidence="3" id="KW-1185">Reference proteome</keyword>
<feature type="region of interest" description="Disordered" evidence="1">
    <location>
        <begin position="1"/>
        <end position="90"/>
    </location>
</feature>
<comment type="caution">
    <text evidence="2">The sequence shown here is derived from an EMBL/GenBank/DDBJ whole genome shotgun (WGS) entry which is preliminary data.</text>
</comment>
<gene>
    <name evidence="2" type="ORF">MONAX_5E023488</name>
</gene>
<accession>A0A5E4C120</accession>
<organism evidence="2 3">
    <name type="scientific">Marmota monax</name>
    <name type="common">Woodchuck</name>
    <dbReference type="NCBI Taxonomy" id="9995"/>
    <lineage>
        <taxon>Eukaryota</taxon>
        <taxon>Metazoa</taxon>
        <taxon>Chordata</taxon>
        <taxon>Craniata</taxon>
        <taxon>Vertebrata</taxon>
        <taxon>Euteleostomi</taxon>
        <taxon>Mammalia</taxon>
        <taxon>Eutheria</taxon>
        <taxon>Euarchontoglires</taxon>
        <taxon>Glires</taxon>
        <taxon>Rodentia</taxon>
        <taxon>Sciuromorpha</taxon>
        <taxon>Sciuridae</taxon>
        <taxon>Xerinae</taxon>
        <taxon>Marmotini</taxon>
        <taxon>Marmota</taxon>
    </lineage>
</organism>